<comment type="caution">
    <text evidence="1">The sequence shown here is derived from an EMBL/GenBank/DDBJ whole genome shotgun (WGS) entry which is preliminary data.</text>
</comment>
<evidence type="ECO:0000313" key="2">
    <source>
        <dbReference type="Proteomes" id="UP000241964"/>
    </source>
</evidence>
<gene>
    <name evidence="1" type="ORF">CLV60_12039</name>
</gene>
<dbReference type="AlphaFoldDB" id="A0A2P8FLG5"/>
<dbReference type="Proteomes" id="UP000241964">
    <property type="component" value="Unassembled WGS sequence"/>
</dbReference>
<keyword evidence="2" id="KW-1185">Reference proteome</keyword>
<proteinExistence type="predicted"/>
<sequence>MQGKIGMLCHGQSTVRSCYVERAGDLPDAFHKFTYQNYTVTFYIRIVLHDIVLCVVSNCIKSLLPPAFETPLSRATVILTNWSFD</sequence>
<name>A0A2P8FLG5_9BACT</name>
<protein>
    <submittedName>
        <fullName evidence="1">Uncharacterized protein</fullName>
    </submittedName>
</protein>
<accession>A0A2P8FLG5</accession>
<reference evidence="1 2" key="1">
    <citation type="submission" date="2018-03" db="EMBL/GenBank/DDBJ databases">
        <title>Genomic Encyclopedia of Archaeal and Bacterial Type Strains, Phase II (KMG-II): from individual species to whole genera.</title>
        <authorList>
            <person name="Goeker M."/>
        </authorList>
    </citation>
    <scope>NUCLEOTIDE SEQUENCE [LARGE SCALE GENOMIC DNA]</scope>
    <source>
        <strain evidence="1 2">DSM 29057</strain>
    </source>
</reference>
<organism evidence="1 2">
    <name type="scientific">Dyadobacter jiangsuensis</name>
    <dbReference type="NCBI Taxonomy" id="1591085"/>
    <lineage>
        <taxon>Bacteria</taxon>
        <taxon>Pseudomonadati</taxon>
        <taxon>Bacteroidota</taxon>
        <taxon>Cytophagia</taxon>
        <taxon>Cytophagales</taxon>
        <taxon>Spirosomataceae</taxon>
        <taxon>Dyadobacter</taxon>
    </lineage>
</organism>
<evidence type="ECO:0000313" key="1">
    <source>
        <dbReference type="EMBL" id="PSL22495.1"/>
    </source>
</evidence>
<dbReference type="EMBL" id="PYAS01000020">
    <property type="protein sequence ID" value="PSL22495.1"/>
    <property type="molecule type" value="Genomic_DNA"/>
</dbReference>